<sequence length="147" mass="16493">MQKNAGFTLIELLVVVLIIGILAAVALPEYQRAVDKAKMTNITTLFSNIVKAQKIYFLANREYSEDLEGLDLTWPEWSAKGKNGIYWTYEGPLGRLETNGGSIFLVQMDSRGWIKYGLSVSDGARTCISANYSNSTWLCKRWTDGEL</sequence>
<protein>
    <recommendedName>
        <fullName evidence="8">Prepilin-type N-terminal cleavage/methylation domain-containing protein</fullName>
    </recommendedName>
</protein>
<evidence type="ECO:0000256" key="3">
    <source>
        <dbReference type="ARBA" id="ARBA00022692"/>
    </source>
</evidence>
<evidence type="ECO:0000313" key="7">
    <source>
        <dbReference type="EMBL" id="QGT50780.1"/>
    </source>
</evidence>
<evidence type="ECO:0008006" key="8">
    <source>
        <dbReference type="Google" id="ProtNLM"/>
    </source>
</evidence>
<evidence type="ECO:0000256" key="6">
    <source>
        <dbReference type="SAM" id="Phobius"/>
    </source>
</evidence>
<evidence type="ECO:0000256" key="1">
    <source>
        <dbReference type="ARBA" id="ARBA00004167"/>
    </source>
</evidence>
<organism evidence="7">
    <name type="scientific">uncultured Elusimicrobia bacterium</name>
    <dbReference type="NCBI Taxonomy" id="699876"/>
    <lineage>
        <taxon>Bacteria</taxon>
        <taxon>Pseudomonadati</taxon>
        <taxon>Elusimicrobiota</taxon>
        <taxon>Elusimicrobia</taxon>
        <taxon>environmental samples</taxon>
    </lineage>
</organism>
<reference evidence="7" key="1">
    <citation type="journal article" date="2020" name="J. ISSAAS">
        <title>Lactobacilli and other gastrointestinal microbiota of Peromyscus leucopus, reservoir host for agents of Lyme disease and other zoonoses in North America.</title>
        <authorList>
            <person name="Milovic A."/>
            <person name="Bassam K."/>
            <person name="Shao H."/>
            <person name="Chatzistamou I."/>
            <person name="Tufts D.M."/>
            <person name="Diuk-Wasser M."/>
            <person name="Barbour A.G."/>
        </authorList>
    </citation>
    <scope>NUCLEOTIDE SEQUENCE</scope>
    <source>
        <strain evidence="7">LL30</strain>
    </source>
</reference>
<dbReference type="PANTHER" id="PTHR30093:SF44">
    <property type="entry name" value="TYPE II SECRETION SYSTEM CORE PROTEIN G"/>
    <property type="match status" value="1"/>
</dbReference>
<name>A0A650EM22_9BACT</name>
<dbReference type="SUPFAM" id="SSF54523">
    <property type="entry name" value="Pili subunits"/>
    <property type="match status" value="1"/>
</dbReference>
<dbReference type="GO" id="GO:0016020">
    <property type="term" value="C:membrane"/>
    <property type="evidence" value="ECO:0007669"/>
    <property type="project" value="UniProtKB-SubCell"/>
</dbReference>
<keyword evidence="4 6" id="KW-1133">Transmembrane helix</keyword>
<dbReference type="EMBL" id="MN577572">
    <property type="protein sequence ID" value="QGT50780.1"/>
    <property type="molecule type" value="Genomic_DNA"/>
</dbReference>
<keyword evidence="3 6" id="KW-0812">Transmembrane</keyword>
<evidence type="ECO:0000256" key="4">
    <source>
        <dbReference type="ARBA" id="ARBA00022989"/>
    </source>
</evidence>
<comment type="subcellular location">
    <subcellularLocation>
        <location evidence="1">Membrane</location>
        <topology evidence="1">Single-pass membrane protein</topology>
    </subcellularLocation>
</comment>
<keyword evidence="5 6" id="KW-0472">Membrane</keyword>
<dbReference type="Pfam" id="PF07963">
    <property type="entry name" value="N_methyl"/>
    <property type="match status" value="1"/>
</dbReference>
<evidence type="ECO:0000256" key="5">
    <source>
        <dbReference type="ARBA" id="ARBA00023136"/>
    </source>
</evidence>
<dbReference type="Gene3D" id="3.30.700.10">
    <property type="entry name" value="Glycoprotein, Type 4 Pilin"/>
    <property type="match status" value="1"/>
</dbReference>
<accession>A0A650EM22</accession>
<proteinExistence type="predicted"/>
<dbReference type="PROSITE" id="PS00409">
    <property type="entry name" value="PROKAR_NTER_METHYL"/>
    <property type="match status" value="1"/>
</dbReference>
<dbReference type="InterPro" id="IPR045584">
    <property type="entry name" value="Pilin-like"/>
</dbReference>
<feature type="transmembrane region" description="Helical" evidence="6">
    <location>
        <begin position="6"/>
        <end position="27"/>
    </location>
</feature>
<dbReference type="NCBIfam" id="TIGR02532">
    <property type="entry name" value="IV_pilin_GFxxxE"/>
    <property type="match status" value="1"/>
</dbReference>
<dbReference type="AlphaFoldDB" id="A0A650EM22"/>
<evidence type="ECO:0000256" key="2">
    <source>
        <dbReference type="ARBA" id="ARBA00022481"/>
    </source>
</evidence>
<gene>
    <name evidence="7" type="ORF">Elusimicrob2101_0430</name>
</gene>
<dbReference type="PANTHER" id="PTHR30093">
    <property type="entry name" value="GENERAL SECRETION PATHWAY PROTEIN G"/>
    <property type="match status" value="1"/>
</dbReference>
<dbReference type="InterPro" id="IPR012902">
    <property type="entry name" value="N_methyl_site"/>
</dbReference>
<keyword evidence="2" id="KW-0488">Methylation</keyword>